<reference evidence="1 2" key="1">
    <citation type="journal article" date="2019" name="Fungal Biol. Biotechnol.">
        <title>Draft genome sequence of fastidious pathogen Ceratobasidium theobromae, which causes vascular-streak dieback in Theobroma cacao.</title>
        <authorList>
            <person name="Ali S.S."/>
            <person name="Asman A."/>
            <person name="Shao J."/>
            <person name="Firmansyah A.P."/>
            <person name="Susilo A.W."/>
            <person name="Rosmana A."/>
            <person name="McMahon P."/>
            <person name="Junaid M."/>
            <person name="Guest D."/>
            <person name="Kheng T.Y."/>
            <person name="Meinhardt L.W."/>
            <person name="Bailey B.A."/>
        </authorList>
    </citation>
    <scope>NUCLEOTIDE SEQUENCE [LARGE SCALE GENOMIC DNA]</scope>
    <source>
        <strain evidence="1 2">CT2</strain>
    </source>
</reference>
<evidence type="ECO:0000313" key="1">
    <source>
        <dbReference type="EMBL" id="KAB5594399.1"/>
    </source>
</evidence>
<organism evidence="1 2">
    <name type="scientific">Ceratobasidium theobromae</name>
    <dbReference type="NCBI Taxonomy" id="1582974"/>
    <lineage>
        <taxon>Eukaryota</taxon>
        <taxon>Fungi</taxon>
        <taxon>Dikarya</taxon>
        <taxon>Basidiomycota</taxon>
        <taxon>Agaricomycotina</taxon>
        <taxon>Agaricomycetes</taxon>
        <taxon>Cantharellales</taxon>
        <taxon>Ceratobasidiaceae</taxon>
        <taxon>Ceratobasidium</taxon>
    </lineage>
</organism>
<sequence length="369" mass="40204">MVYTTTPEGVIAISYKTLTSASESLTPAIERAFGSSPDCLGLLVVTDLPPEYPAKRERLLRFAAAFAALPEELREKYSDPSTRYSFGWSWGKEIMNGKPGKESNRISPLETHSHPDTLKGSYYANPIVDDPDVSPEQRSAHPEYYGKNIWPAADERGVEGFEEAFKDLGRFVFGVGCQVAGACQSFVSQHLSDLSVSLQDLLSSGHTSKARLLHYFPPTAENPLPAEDEPVDSWCGFHLDHSMLTGLCSAIYLHHSSLAEPQIVRPPSAQSGLYIRTRGGDLVKVSIPPDALAFQTGEALELATAGKLRATPHCVRVGAGPGAESVSRETFALFMQPDTKQVLTDKETFGDFSQRVFAEHYDPAVPTAA</sequence>
<dbReference type="OrthoDB" id="438224at2759"/>
<dbReference type="AlphaFoldDB" id="A0A5N5QRZ5"/>
<dbReference type="EMBL" id="SSOP01000021">
    <property type="protein sequence ID" value="KAB5594399.1"/>
    <property type="molecule type" value="Genomic_DNA"/>
</dbReference>
<comment type="caution">
    <text evidence="1">The sequence shown here is derived from an EMBL/GenBank/DDBJ whole genome shotgun (WGS) entry which is preliminary data.</text>
</comment>
<dbReference type="Proteomes" id="UP000383932">
    <property type="component" value="Unassembled WGS sequence"/>
</dbReference>
<name>A0A5N5QRZ5_9AGAM</name>
<evidence type="ECO:0000313" key="2">
    <source>
        <dbReference type="Proteomes" id="UP000383932"/>
    </source>
</evidence>
<dbReference type="PANTHER" id="PTHR48420">
    <property type="entry name" value="NON-HAEM DIOXYGENASE N-TERMINAL DOMAIN-CONTAINING PROTEIN"/>
    <property type="match status" value="1"/>
</dbReference>
<dbReference type="Gene3D" id="2.60.120.330">
    <property type="entry name" value="B-lactam Antibiotic, Isopenicillin N Synthase, Chain"/>
    <property type="match status" value="1"/>
</dbReference>
<gene>
    <name evidence="1" type="ORF">CTheo_2176</name>
</gene>
<proteinExistence type="predicted"/>
<dbReference type="PANTHER" id="PTHR48420:SF1">
    <property type="entry name" value="NON-HAEM DIOXYGENASE N-TERMINAL DOMAIN-CONTAINING PROTEIN"/>
    <property type="match status" value="1"/>
</dbReference>
<dbReference type="InterPro" id="IPR027443">
    <property type="entry name" value="IPNS-like_sf"/>
</dbReference>
<accession>A0A5N5QRZ5</accession>
<keyword evidence="2" id="KW-1185">Reference proteome</keyword>
<dbReference type="SUPFAM" id="SSF51197">
    <property type="entry name" value="Clavaminate synthase-like"/>
    <property type="match status" value="1"/>
</dbReference>
<protein>
    <recommendedName>
        <fullName evidence="3">Non-haem dioxygenase N-terminal domain-containing protein</fullName>
    </recommendedName>
</protein>
<evidence type="ECO:0008006" key="3">
    <source>
        <dbReference type="Google" id="ProtNLM"/>
    </source>
</evidence>